<accession>A0A838CP49</accession>
<evidence type="ECO:0000256" key="1">
    <source>
        <dbReference type="SAM" id="Phobius"/>
    </source>
</evidence>
<name>A0A838CP49_9BACI</name>
<organism evidence="2 3">
    <name type="scientific">Halobacillus locisalis</name>
    <dbReference type="NCBI Taxonomy" id="220753"/>
    <lineage>
        <taxon>Bacteria</taxon>
        <taxon>Bacillati</taxon>
        <taxon>Bacillota</taxon>
        <taxon>Bacilli</taxon>
        <taxon>Bacillales</taxon>
        <taxon>Bacillaceae</taxon>
        <taxon>Halobacillus</taxon>
    </lineage>
</organism>
<dbReference type="EMBL" id="JACEFG010000001">
    <property type="protein sequence ID" value="MBA2173711.1"/>
    <property type="molecule type" value="Genomic_DNA"/>
</dbReference>
<protein>
    <recommendedName>
        <fullName evidence="4">PH domain-containing protein</fullName>
    </recommendedName>
</protein>
<keyword evidence="3" id="KW-1185">Reference proteome</keyword>
<dbReference type="Proteomes" id="UP000571017">
    <property type="component" value="Unassembled WGS sequence"/>
</dbReference>
<proteinExistence type="predicted"/>
<evidence type="ECO:0000313" key="3">
    <source>
        <dbReference type="Proteomes" id="UP000571017"/>
    </source>
</evidence>
<keyword evidence="1" id="KW-1133">Transmembrane helix</keyword>
<dbReference type="RefSeq" id="WP_181470753.1">
    <property type="nucleotide sequence ID" value="NZ_JACEFG010000001.1"/>
</dbReference>
<comment type="caution">
    <text evidence="2">The sequence shown here is derived from an EMBL/GenBank/DDBJ whole genome shotgun (WGS) entry which is preliminary data.</text>
</comment>
<dbReference type="AlphaFoldDB" id="A0A838CP49"/>
<gene>
    <name evidence="2" type="ORF">H0266_02250</name>
</gene>
<keyword evidence="1" id="KW-0472">Membrane</keyword>
<reference evidence="2 3" key="1">
    <citation type="journal article" date="2004" name="Extremophiles">
        <title>Halobacillus locisalis sp. nov., a halophilic bacterium isolated from a marine solar saltern of the Yellow Sea in Korea.</title>
        <authorList>
            <person name="Yoon J.H."/>
            <person name="Kang K.H."/>
            <person name="Oh T.K."/>
            <person name="Park Y.H."/>
        </authorList>
    </citation>
    <scope>NUCLEOTIDE SEQUENCE [LARGE SCALE GENOMIC DNA]</scope>
    <source>
        <strain evidence="2 3">KCTC 3788</strain>
    </source>
</reference>
<feature type="transmembrane region" description="Helical" evidence="1">
    <location>
        <begin position="12"/>
        <end position="40"/>
    </location>
</feature>
<keyword evidence="1" id="KW-0812">Transmembrane</keyword>
<sequence length="138" mass="16118">MTFTSAFHRYPMLVLAFFVSYLLIVSPGIFQTIVLAYIIFAMNTSFQLDIEDGRLLYKVILFRSVLFTRQARPEEIEEIQFKLHGFAQRLIKVRKNKGLSLRLLHFKPTNIDRHILTFAKRHQVPVDTGKNYGNISLD</sequence>
<evidence type="ECO:0000313" key="2">
    <source>
        <dbReference type="EMBL" id="MBA2173711.1"/>
    </source>
</evidence>
<evidence type="ECO:0008006" key="4">
    <source>
        <dbReference type="Google" id="ProtNLM"/>
    </source>
</evidence>